<dbReference type="GO" id="GO:0033503">
    <property type="term" value="C:HULC complex"/>
    <property type="evidence" value="ECO:0007669"/>
    <property type="project" value="TreeGrafter"/>
</dbReference>
<keyword evidence="7 13" id="KW-0863">Zinc-finger</keyword>
<dbReference type="GO" id="GO:0016874">
    <property type="term" value="F:ligase activity"/>
    <property type="evidence" value="ECO:0007669"/>
    <property type="project" value="UniProtKB-KW"/>
</dbReference>
<evidence type="ECO:0000256" key="9">
    <source>
        <dbReference type="ARBA" id="ARBA00022833"/>
    </source>
</evidence>
<dbReference type="CDD" id="cd16499">
    <property type="entry name" value="RING-HC_Bre1-like"/>
    <property type="match status" value="1"/>
</dbReference>
<keyword evidence="8 14" id="KW-0833">Ubl conjugation pathway</keyword>
<feature type="coiled-coil region" evidence="15">
    <location>
        <begin position="170"/>
        <end position="211"/>
    </location>
</feature>
<evidence type="ECO:0000256" key="2">
    <source>
        <dbReference type="ARBA" id="ARBA00004123"/>
    </source>
</evidence>
<evidence type="ECO:0000256" key="6">
    <source>
        <dbReference type="ARBA" id="ARBA00022723"/>
    </source>
</evidence>
<dbReference type="Gene3D" id="3.30.40.10">
    <property type="entry name" value="Zinc/RING finger domain, C3HC4 (zinc finger)"/>
    <property type="match status" value="1"/>
</dbReference>
<evidence type="ECO:0000256" key="3">
    <source>
        <dbReference type="ARBA" id="ARBA00004906"/>
    </source>
</evidence>
<keyword evidence="12 14" id="KW-0539">Nucleus</keyword>
<dbReference type="GO" id="GO:0061630">
    <property type="term" value="F:ubiquitin protein ligase activity"/>
    <property type="evidence" value="ECO:0007669"/>
    <property type="project" value="UniProtKB-EC"/>
</dbReference>
<evidence type="ECO:0000256" key="8">
    <source>
        <dbReference type="ARBA" id="ARBA00022786"/>
    </source>
</evidence>
<feature type="region of interest" description="Disordered" evidence="16">
    <location>
        <begin position="1"/>
        <end position="60"/>
    </location>
</feature>
<evidence type="ECO:0000256" key="11">
    <source>
        <dbReference type="ARBA" id="ARBA00023054"/>
    </source>
</evidence>
<feature type="coiled-coil region" evidence="15">
    <location>
        <begin position="458"/>
        <end position="485"/>
    </location>
</feature>
<feature type="compositionally biased region" description="Low complexity" evidence="16">
    <location>
        <begin position="8"/>
        <end position="23"/>
    </location>
</feature>
<evidence type="ECO:0000256" key="15">
    <source>
        <dbReference type="SAM" id="Coils"/>
    </source>
</evidence>
<gene>
    <name evidence="18" type="ORF">Pmar_PMAR026266</name>
</gene>
<accession>C5LI54</accession>
<feature type="coiled-coil region" evidence="15">
    <location>
        <begin position="380"/>
        <end position="421"/>
    </location>
</feature>
<dbReference type="Pfam" id="PF13920">
    <property type="entry name" value="zf-C3HC4_3"/>
    <property type="match status" value="1"/>
</dbReference>
<dbReference type="GO" id="GO:0006325">
    <property type="term" value="P:chromatin organization"/>
    <property type="evidence" value="ECO:0007669"/>
    <property type="project" value="UniProtKB-KW"/>
</dbReference>
<evidence type="ECO:0000313" key="19">
    <source>
        <dbReference type="Proteomes" id="UP000007800"/>
    </source>
</evidence>
<comment type="subcellular location">
    <subcellularLocation>
        <location evidence="2 14">Nucleus</location>
    </subcellularLocation>
</comment>
<dbReference type="PANTHER" id="PTHR23163:SF0">
    <property type="entry name" value="E3 UBIQUITIN-PROTEIN LIGASE BRE1"/>
    <property type="match status" value="1"/>
</dbReference>
<evidence type="ECO:0000256" key="12">
    <source>
        <dbReference type="ARBA" id="ARBA00023242"/>
    </source>
</evidence>
<comment type="similarity">
    <text evidence="4 14">Belongs to the BRE1 family.</text>
</comment>
<protein>
    <recommendedName>
        <fullName evidence="14">E3 ubiquitin protein ligase</fullName>
        <ecNumber evidence="14">2.3.2.27</ecNumber>
    </recommendedName>
</protein>
<keyword evidence="11 14" id="KW-0175">Coiled coil</keyword>
<feature type="domain" description="RING-type" evidence="17">
    <location>
        <begin position="693"/>
        <end position="732"/>
    </location>
</feature>
<proteinExistence type="inferred from homology"/>
<dbReference type="RefSeq" id="XP_002771773.1">
    <property type="nucleotide sequence ID" value="XM_002771727.1"/>
</dbReference>
<dbReference type="SUPFAM" id="SSF57850">
    <property type="entry name" value="RING/U-box"/>
    <property type="match status" value="1"/>
</dbReference>
<dbReference type="GeneID" id="9047910"/>
<reference evidence="18 19" key="1">
    <citation type="submission" date="2008-07" db="EMBL/GenBank/DDBJ databases">
        <authorList>
            <person name="El-Sayed N."/>
            <person name="Caler E."/>
            <person name="Inman J."/>
            <person name="Amedeo P."/>
            <person name="Hass B."/>
            <person name="Wortman J."/>
        </authorList>
    </citation>
    <scope>NUCLEOTIDE SEQUENCE [LARGE SCALE GENOMIC DNA]</scope>
    <source>
        <strain evidence="19">ATCC 50983 / TXsc</strain>
    </source>
</reference>
<dbReference type="InterPro" id="IPR017907">
    <property type="entry name" value="Znf_RING_CS"/>
</dbReference>
<keyword evidence="19" id="KW-1185">Reference proteome</keyword>
<organism evidence="19">
    <name type="scientific">Perkinsus marinus (strain ATCC 50983 / TXsc)</name>
    <dbReference type="NCBI Taxonomy" id="423536"/>
    <lineage>
        <taxon>Eukaryota</taxon>
        <taxon>Sar</taxon>
        <taxon>Alveolata</taxon>
        <taxon>Perkinsozoa</taxon>
        <taxon>Perkinsea</taxon>
        <taxon>Perkinsida</taxon>
        <taxon>Perkinsidae</taxon>
        <taxon>Perkinsus</taxon>
    </lineage>
</organism>
<dbReference type="InParanoid" id="C5LI54"/>
<evidence type="ECO:0000256" key="13">
    <source>
        <dbReference type="PROSITE-ProRule" id="PRU00175"/>
    </source>
</evidence>
<evidence type="ECO:0000313" key="18">
    <source>
        <dbReference type="EMBL" id="EER03589.1"/>
    </source>
</evidence>
<dbReference type="AlphaFoldDB" id="C5LI54"/>
<dbReference type="EC" id="2.3.2.27" evidence="14"/>
<feature type="coiled-coil region" evidence="15">
    <location>
        <begin position="90"/>
        <end position="124"/>
    </location>
</feature>
<dbReference type="InterPro" id="IPR013956">
    <property type="entry name" value="E3_ubiquit_lig_Bre1"/>
</dbReference>
<evidence type="ECO:0000256" key="16">
    <source>
        <dbReference type="SAM" id="MobiDB-lite"/>
    </source>
</evidence>
<keyword evidence="6 14" id="KW-0479">Metal-binding</keyword>
<feature type="region of interest" description="Disordered" evidence="16">
    <location>
        <begin position="646"/>
        <end position="668"/>
    </location>
</feature>
<keyword evidence="9 14" id="KW-0862">Zinc</keyword>
<dbReference type="PROSITE" id="PS50089">
    <property type="entry name" value="ZF_RING_2"/>
    <property type="match status" value="1"/>
</dbReference>
<dbReference type="InterPro" id="IPR013083">
    <property type="entry name" value="Znf_RING/FYVE/PHD"/>
</dbReference>
<dbReference type="GO" id="GO:0016567">
    <property type="term" value="P:protein ubiquitination"/>
    <property type="evidence" value="ECO:0007669"/>
    <property type="project" value="UniProtKB-UniRule"/>
</dbReference>
<comment type="catalytic activity">
    <reaction evidence="1 14">
        <text>S-ubiquitinyl-[E2 ubiquitin-conjugating enzyme]-L-cysteine + [acceptor protein]-L-lysine = [E2 ubiquitin-conjugating enzyme]-L-cysteine + N(6)-ubiquitinyl-[acceptor protein]-L-lysine.</text>
        <dbReference type="EC" id="2.3.2.27"/>
    </reaction>
</comment>
<dbReference type="InterPro" id="IPR001841">
    <property type="entry name" value="Znf_RING"/>
</dbReference>
<dbReference type="GO" id="GO:0005634">
    <property type="term" value="C:nucleus"/>
    <property type="evidence" value="ECO:0007669"/>
    <property type="project" value="UniProtKB-SubCell"/>
</dbReference>
<feature type="coiled-coil region" evidence="15">
    <location>
        <begin position="235"/>
        <end position="294"/>
    </location>
</feature>
<evidence type="ECO:0000256" key="1">
    <source>
        <dbReference type="ARBA" id="ARBA00000900"/>
    </source>
</evidence>
<sequence>MPLPSPSPGSSRGSRSRSPSETPSTKRRRKSLGTNSDVAAAAAGNTSSPTNPAPTSSGVTHTIGAGGVVLETRDSIMEDSLTPQILLRMNSQLKTRLIQHRQDYSKLEKTSKQMEEELANASVLKNVWLRVAKAFDIEADEAQLLVSSDLIDEVIGQLRSQAGSFAVVKTSQLEAKADTEKERADKLENELEDVQCEKNLLVKQVVRLRHQLNPDRFNVLNPEEGSAEEAAVPALARSERERRELMDEVDRLRTQLTMLSARESTSCTALQESLSAMKRDRDVWRDRAAKLETDHNSKIELLQQKLNESQRIGNSCSETMRERLMRSASEVGSLRAEVTKLKADCDASVAVNKAREERYKVMEEFFSTYQTDLDARQEECRNLHDAEKEATAKMLKMEEERREDVRKAERLEEERAVLKEQKQCRCLASNESLKSVCHKMASSLVKTQVDLEYKSAELARIQQLLDAEQRHSTKLKERMASLRKQVDTVVSGVDDHKSEFSRLSQAAKVQELQNARVVDNYWDALRQKNESLGIIQRLTEERDALQKHVQALESAHRQANGASMQENQLAQQSNNNSLAAMGQCRMQLETIVAEQKEKMESFKSTITMLKGVADKCQADCREKNKRILEVEKTNIRLTRQLEKARSSGSGHVVSGVEGSGQSPSPGAVVDDKAQAMSIIEQEEVRAYRLKVKCSICQQNDKQVALQKCMHCFCRTCVNETMIQARNRKCPLCGQRFSESDVRTIHLLEVGE</sequence>
<name>C5LI54_PERM5</name>
<feature type="compositionally biased region" description="Low complexity" evidence="16">
    <location>
        <begin position="646"/>
        <end position="666"/>
    </location>
</feature>
<dbReference type="EMBL" id="GG682187">
    <property type="protein sequence ID" value="EER03589.1"/>
    <property type="molecule type" value="Genomic_DNA"/>
</dbReference>
<dbReference type="GO" id="GO:0008270">
    <property type="term" value="F:zinc ion binding"/>
    <property type="evidence" value="ECO:0007669"/>
    <property type="project" value="UniProtKB-KW"/>
</dbReference>
<keyword evidence="18" id="KW-0436">Ligase</keyword>
<keyword evidence="10 14" id="KW-0156">Chromatin regulator</keyword>
<evidence type="ECO:0000259" key="17">
    <source>
        <dbReference type="PROSITE" id="PS50089"/>
    </source>
</evidence>
<dbReference type="PROSITE" id="PS00518">
    <property type="entry name" value="ZF_RING_1"/>
    <property type="match status" value="1"/>
</dbReference>
<dbReference type="OrthoDB" id="434391at2759"/>
<feature type="compositionally biased region" description="Low complexity" evidence="16">
    <location>
        <begin position="45"/>
        <end position="57"/>
    </location>
</feature>
<dbReference type="UniPathway" id="UPA00143"/>
<evidence type="ECO:0000256" key="10">
    <source>
        <dbReference type="ARBA" id="ARBA00022853"/>
    </source>
</evidence>
<dbReference type="Proteomes" id="UP000007800">
    <property type="component" value="Unassembled WGS sequence"/>
</dbReference>
<evidence type="ECO:0000256" key="5">
    <source>
        <dbReference type="ARBA" id="ARBA00022679"/>
    </source>
</evidence>
<dbReference type="SMART" id="SM00184">
    <property type="entry name" value="RING"/>
    <property type="match status" value="1"/>
</dbReference>
<evidence type="ECO:0000256" key="7">
    <source>
        <dbReference type="ARBA" id="ARBA00022771"/>
    </source>
</evidence>
<dbReference type="PANTHER" id="PTHR23163">
    <property type="entry name" value="RING FINGER PROTEIN-RELATED"/>
    <property type="match status" value="1"/>
</dbReference>
<evidence type="ECO:0000256" key="14">
    <source>
        <dbReference type="RuleBase" id="RU365038"/>
    </source>
</evidence>
<keyword evidence="5 14" id="KW-0808">Transferase</keyword>
<comment type="pathway">
    <text evidence="3 14">Protein modification; protein ubiquitination.</text>
</comment>
<evidence type="ECO:0000256" key="4">
    <source>
        <dbReference type="ARBA" id="ARBA00005555"/>
    </source>
</evidence>
<dbReference type="OMA" id="ERHRACR"/>